<dbReference type="GO" id="GO:0000166">
    <property type="term" value="F:nucleotide binding"/>
    <property type="evidence" value="ECO:0007669"/>
    <property type="project" value="InterPro"/>
</dbReference>
<name>A0A3A3YZM1_9ACTN</name>
<dbReference type="InterPro" id="IPR050463">
    <property type="entry name" value="Gfo/Idh/MocA_oxidrdct_glycsds"/>
</dbReference>
<dbReference type="SUPFAM" id="SSF51735">
    <property type="entry name" value="NAD(P)-binding Rossmann-fold domains"/>
    <property type="match status" value="1"/>
</dbReference>
<comment type="caution">
    <text evidence="4">The sequence shown here is derived from an EMBL/GenBank/DDBJ whole genome shotgun (WGS) entry which is preliminary data.</text>
</comment>
<reference evidence="4 5" key="1">
    <citation type="submission" date="2018-09" db="EMBL/GenBank/DDBJ databases">
        <title>YIM 75000 draft genome.</title>
        <authorList>
            <person name="Tang S."/>
            <person name="Feng Y."/>
        </authorList>
    </citation>
    <scope>NUCLEOTIDE SEQUENCE [LARGE SCALE GENOMIC DNA]</scope>
    <source>
        <strain evidence="4 5">YIM 75000</strain>
    </source>
</reference>
<evidence type="ECO:0000259" key="2">
    <source>
        <dbReference type="Pfam" id="PF01408"/>
    </source>
</evidence>
<dbReference type="Pfam" id="PF01408">
    <property type="entry name" value="GFO_IDH_MocA"/>
    <property type="match status" value="1"/>
</dbReference>
<protein>
    <submittedName>
        <fullName evidence="4">Gfo/Idh/MocA family oxidoreductase</fullName>
    </submittedName>
</protein>
<dbReference type="Gene3D" id="3.40.50.720">
    <property type="entry name" value="NAD(P)-binding Rossmann-like Domain"/>
    <property type="match status" value="1"/>
</dbReference>
<dbReference type="GO" id="GO:0016491">
    <property type="term" value="F:oxidoreductase activity"/>
    <property type="evidence" value="ECO:0007669"/>
    <property type="project" value="UniProtKB-KW"/>
</dbReference>
<evidence type="ECO:0000313" key="4">
    <source>
        <dbReference type="EMBL" id="RJK96333.1"/>
    </source>
</evidence>
<keyword evidence="5" id="KW-1185">Reference proteome</keyword>
<evidence type="ECO:0000259" key="3">
    <source>
        <dbReference type="Pfam" id="PF22725"/>
    </source>
</evidence>
<organism evidence="4 5">
    <name type="scientific">Vallicoccus soli</name>
    <dbReference type="NCBI Taxonomy" id="2339232"/>
    <lineage>
        <taxon>Bacteria</taxon>
        <taxon>Bacillati</taxon>
        <taxon>Actinomycetota</taxon>
        <taxon>Actinomycetes</taxon>
        <taxon>Motilibacterales</taxon>
        <taxon>Vallicoccaceae</taxon>
        <taxon>Vallicoccus</taxon>
    </lineage>
</organism>
<feature type="domain" description="GFO/IDH/MocA-like oxidoreductase" evidence="3">
    <location>
        <begin position="133"/>
        <end position="260"/>
    </location>
</feature>
<evidence type="ECO:0000313" key="5">
    <source>
        <dbReference type="Proteomes" id="UP000265614"/>
    </source>
</evidence>
<accession>A0A3A3YZM1</accession>
<evidence type="ECO:0000256" key="1">
    <source>
        <dbReference type="ARBA" id="ARBA00023002"/>
    </source>
</evidence>
<dbReference type="InterPro" id="IPR055170">
    <property type="entry name" value="GFO_IDH_MocA-like_dom"/>
</dbReference>
<dbReference type="Pfam" id="PF22725">
    <property type="entry name" value="GFO_IDH_MocA_C3"/>
    <property type="match status" value="1"/>
</dbReference>
<sequence>MTRPVGWAVVGGGWVARDHFAPALAASAGDRAVVVCDVDPAAARRTAAALPGARWTTDVDDAVTDAAVQAVYVATPNHAHRAPVVAAARAGRAVLCEKPLAATLGDAAAIVAACDGVLAGSAFDQRWHPAHTALAALVRAGALGPVTAVRIAYGCWLPPSWTPPGATVPDNWRADPLRAGGGAYVDLAPHGLDLVGALLGEDVERATAVLQRRVHDYAVDDGAVLVGTTGGGALVSLHVSYNTRDALPRRRLEVVGTRAQAVAVDTMGQTAGGALTLLDGATGAAQPVAFDTARSPFAAQLAAFSAAVAGERAWPYPLERDLALLTLLHDAAGLVPPGEHPLEALEEPA</sequence>
<dbReference type="Proteomes" id="UP000265614">
    <property type="component" value="Unassembled WGS sequence"/>
</dbReference>
<feature type="domain" description="Gfo/Idh/MocA-like oxidoreductase N-terminal" evidence="2">
    <location>
        <begin position="6"/>
        <end position="115"/>
    </location>
</feature>
<dbReference type="InterPro" id="IPR000683">
    <property type="entry name" value="Gfo/Idh/MocA-like_OxRdtase_N"/>
</dbReference>
<dbReference type="Gene3D" id="3.30.360.10">
    <property type="entry name" value="Dihydrodipicolinate Reductase, domain 2"/>
    <property type="match status" value="1"/>
</dbReference>
<dbReference type="PANTHER" id="PTHR43818">
    <property type="entry name" value="BCDNA.GH03377"/>
    <property type="match status" value="1"/>
</dbReference>
<dbReference type="OrthoDB" id="256869at2"/>
<dbReference type="AlphaFoldDB" id="A0A3A3YZM1"/>
<dbReference type="PANTHER" id="PTHR43818:SF11">
    <property type="entry name" value="BCDNA.GH03377"/>
    <property type="match status" value="1"/>
</dbReference>
<dbReference type="EMBL" id="QZEZ01000003">
    <property type="protein sequence ID" value="RJK96333.1"/>
    <property type="molecule type" value="Genomic_DNA"/>
</dbReference>
<keyword evidence="1" id="KW-0560">Oxidoreductase</keyword>
<proteinExistence type="predicted"/>
<dbReference type="RefSeq" id="WP_119950064.1">
    <property type="nucleotide sequence ID" value="NZ_QZEZ01000003.1"/>
</dbReference>
<dbReference type="InterPro" id="IPR036291">
    <property type="entry name" value="NAD(P)-bd_dom_sf"/>
</dbReference>
<gene>
    <name evidence="4" type="ORF">D5H78_08800</name>
</gene>
<dbReference type="SUPFAM" id="SSF55347">
    <property type="entry name" value="Glyceraldehyde-3-phosphate dehydrogenase-like, C-terminal domain"/>
    <property type="match status" value="1"/>
</dbReference>